<evidence type="ECO:0000256" key="3">
    <source>
        <dbReference type="ARBA" id="ARBA00021321"/>
    </source>
</evidence>
<feature type="compositionally biased region" description="Basic and acidic residues" evidence="5">
    <location>
        <begin position="274"/>
        <end position="283"/>
    </location>
</feature>
<proteinExistence type="inferred from homology"/>
<protein>
    <recommendedName>
        <fullName evidence="3">Ribosome biogenesis protein SLX9</fullName>
    </recommendedName>
</protein>
<evidence type="ECO:0000313" key="6">
    <source>
        <dbReference type="EMBL" id="TIB12833.1"/>
    </source>
</evidence>
<dbReference type="Proteomes" id="UP000306954">
    <property type="component" value="Unassembled WGS sequence"/>
</dbReference>
<feature type="compositionally biased region" description="Basic and acidic residues" evidence="5">
    <location>
        <begin position="839"/>
        <end position="851"/>
    </location>
</feature>
<feature type="compositionally biased region" description="Basic and acidic residues" evidence="5">
    <location>
        <begin position="705"/>
        <end position="726"/>
    </location>
</feature>
<dbReference type="GO" id="GO:0030686">
    <property type="term" value="C:90S preribosome"/>
    <property type="evidence" value="ECO:0007669"/>
    <property type="project" value="InterPro"/>
</dbReference>
<feature type="region of interest" description="Disordered" evidence="5">
    <location>
        <begin position="625"/>
        <end position="742"/>
    </location>
</feature>
<feature type="compositionally biased region" description="Polar residues" evidence="5">
    <location>
        <begin position="466"/>
        <end position="480"/>
    </location>
</feature>
<feature type="compositionally biased region" description="Basic and acidic residues" evidence="5">
    <location>
        <begin position="18"/>
        <end position="34"/>
    </location>
</feature>
<gene>
    <name evidence="6" type="ORF">E3P90_01896</name>
</gene>
<reference evidence="6 7" key="1">
    <citation type="submission" date="2019-03" db="EMBL/GenBank/DDBJ databases">
        <title>Sequencing 23 genomes of Wallemia ichthyophaga.</title>
        <authorList>
            <person name="Gostincar C."/>
        </authorList>
    </citation>
    <scope>NUCLEOTIDE SEQUENCE [LARGE SCALE GENOMIC DNA]</scope>
    <source>
        <strain evidence="6 7">EXF-8621</strain>
    </source>
</reference>
<feature type="region of interest" description="Disordered" evidence="5">
    <location>
        <begin position="775"/>
        <end position="851"/>
    </location>
</feature>
<feature type="compositionally biased region" description="Acidic residues" evidence="5">
    <location>
        <begin position="791"/>
        <end position="806"/>
    </location>
</feature>
<feature type="compositionally biased region" description="Polar residues" evidence="5">
    <location>
        <begin position="665"/>
        <end position="674"/>
    </location>
</feature>
<sequence>MKKKAKQQLNVNLNDLDEGLHDIDQHTQPTHEESAAANSAQDKQQQQRKKLEEAANKTSNKPLTQKQKQKALQLETKRLPLILNHPQYSKDPFGTLKQHAENMLNQRVNIPNKDKNQPRLPPTKMTTVDELKNYKKTELVTKARELNLLFKSTDKKAKIFNLIVDHLDAVARDGKHEGSQPGDDEGANADASKSPPHYQTDGKREVDDAKERDASKSMREIKYTEPDEQSLTPLPDAFEADNNRGREASTRTTPILASSTPRKVTRGRPRKHKSSGEEWRVTKESSAPRPTIRRVRSVSVSHVHRNTTSLPFSKGTPQRRDNIRSSSSGYKTPAIRKSPRSSHNVRDSFDEADLTKPKSTLFSTESDHEANQELNQDPNHKPSSEPEAVRDASVEQLQDDDDEAGSEPVAASHMNPESAEDVEVYEAGEKDSNTDSESGSDSDSDSDSDSNNQGRNHSHNDDEVTETNQQTELPFSQRQQEIGIENELPRLNDPYPNFRAQRLRISLPDESPVPLSMSKPLSRKITSSTISNKIETELMREMQKDLNISKFNHATLKQALSDTNEERNRAVSYLQLQIDESNKKTEARDSEIHELKVEVNQMKESVGSMYDEMKPLKEMIESMSRQLLQQAQSSQPTQLPQTSHAQPPSSPASTIAANIPLLSRASINQPTPRNKTIERVQQHTQKQELANPSPAPRTLGKHPRPRDSTDSDIVETIRDSGHHMYDEAEDAQPPKKRFRAGSNSWGGALGFGGRRESNGLAPAPLPAHTFAMPIFGPQFNDAAPKTQSESAGDDANEMGEEGEADEQSGGRKDISAHSKDTTIGKDAPPPTPPATKTRYGTERDYDNRFAD</sequence>
<evidence type="ECO:0000256" key="2">
    <source>
        <dbReference type="ARBA" id="ARBA00011022"/>
    </source>
</evidence>
<feature type="compositionally biased region" description="Basic and acidic residues" evidence="5">
    <location>
        <begin position="200"/>
        <end position="225"/>
    </location>
</feature>
<dbReference type="InterPro" id="IPR028160">
    <property type="entry name" value="Slx9-like"/>
</dbReference>
<feature type="compositionally biased region" description="Basic and acidic residues" evidence="5">
    <location>
        <begin position="378"/>
        <end position="393"/>
    </location>
</feature>
<accession>A0A4T0IBC8</accession>
<evidence type="ECO:0000313" key="7">
    <source>
        <dbReference type="Proteomes" id="UP000306954"/>
    </source>
</evidence>
<dbReference type="AlphaFoldDB" id="A0A4T0IBC8"/>
<dbReference type="GO" id="GO:0000462">
    <property type="term" value="P:maturation of SSU-rRNA from tricistronic rRNA transcript (SSU-rRNA, 5.8S rRNA, LSU-rRNA)"/>
    <property type="evidence" value="ECO:0007669"/>
    <property type="project" value="InterPro"/>
</dbReference>
<dbReference type="Pfam" id="PF15341">
    <property type="entry name" value="SLX9"/>
    <property type="match status" value="1"/>
</dbReference>
<comment type="caution">
    <text evidence="6">The sequence shown here is derived from an EMBL/GenBank/DDBJ whole genome shotgun (WGS) entry which is preliminary data.</text>
</comment>
<dbReference type="GO" id="GO:0030688">
    <property type="term" value="C:preribosome, small subunit precursor"/>
    <property type="evidence" value="ECO:0007669"/>
    <property type="project" value="InterPro"/>
</dbReference>
<comment type="similarity">
    <text evidence="2">Belongs to the SLX9 family.</text>
</comment>
<feature type="compositionally biased region" description="Basic residues" evidence="5">
    <location>
        <begin position="263"/>
        <end position="273"/>
    </location>
</feature>
<feature type="compositionally biased region" description="Basic and acidic residues" evidence="5">
    <location>
        <begin position="344"/>
        <end position="356"/>
    </location>
</feature>
<comment type="subcellular location">
    <subcellularLocation>
        <location evidence="1">Nucleus</location>
        <location evidence="1">Nucleolus</location>
    </subcellularLocation>
</comment>
<feature type="region of interest" description="Disordered" evidence="5">
    <location>
        <begin position="1"/>
        <end position="70"/>
    </location>
</feature>
<evidence type="ECO:0000256" key="4">
    <source>
        <dbReference type="ARBA" id="ARBA00023242"/>
    </source>
</evidence>
<evidence type="ECO:0000256" key="5">
    <source>
        <dbReference type="SAM" id="MobiDB-lite"/>
    </source>
</evidence>
<feature type="region of interest" description="Disordered" evidence="5">
    <location>
        <begin position="173"/>
        <end position="495"/>
    </location>
</feature>
<feature type="compositionally biased region" description="Basic and acidic residues" evidence="5">
    <location>
        <begin position="808"/>
        <end position="823"/>
    </location>
</feature>
<name>A0A4T0IBC8_WALIC</name>
<dbReference type="GO" id="GO:0005730">
    <property type="term" value="C:nucleolus"/>
    <property type="evidence" value="ECO:0007669"/>
    <property type="project" value="UniProtKB-SubCell"/>
</dbReference>
<organism evidence="6 7">
    <name type="scientific">Wallemia ichthyophaga</name>
    <dbReference type="NCBI Taxonomy" id="245174"/>
    <lineage>
        <taxon>Eukaryota</taxon>
        <taxon>Fungi</taxon>
        <taxon>Dikarya</taxon>
        <taxon>Basidiomycota</taxon>
        <taxon>Wallemiomycotina</taxon>
        <taxon>Wallemiomycetes</taxon>
        <taxon>Wallemiales</taxon>
        <taxon>Wallemiaceae</taxon>
        <taxon>Wallemia</taxon>
    </lineage>
</organism>
<feature type="compositionally biased region" description="Polar residues" evidence="5">
    <location>
        <begin position="250"/>
        <end position="262"/>
    </location>
</feature>
<evidence type="ECO:0000256" key="1">
    <source>
        <dbReference type="ARBA" id="ARBA00004604"/>
    </source>
</evidence>
<keyword evidence="4" id="KW-0539">Nucleus</keyword>
<feature type="compositionally biased region" description="Polar residues" evidence="5">
    <location>
        <begin position="644"/>
        <end position="656"/>
    </location>
</feature>
<feature type="compositionally biased region" description="Low complexity" evidence="5">
    <location>
        <begin position="61"/>
        <end position="70"/>
    </location>
</feature>
<feature type="compositionally biased region" description="Low complexity" evidence="5">
    <location>
        <begin position="626"/>
        <end position="643"/>
    </location>
</feature>
<dbReference type="EMBL" id="SPOF01000017">
    <property type="protein sequence ID" value="TIB12833.1"/>
    <property type="molecule type" value="Genomic_DNA"/>
</dbReference>
<feature type="compositionally biased region" description="Acidic residues" evidence="5">
    <location>
        <begin position="438"/>
        <end position="448"/>
    </location>
</feature>